<dbReference type="EMBL" id="JAIZPD010000005">
    <property type="protein sequence ID" value="KAH0963104.1"/>
    <property type="molecule type" value="Genomic_DNA"/>
</dbReference>
<dbReference type="RefSeq" id="XP_044720617.1">
    <property type="nucleotide sequence ID" value="XM_044864085.1"/>
</dbReference>
<reference evidence="1" key="1">
    <citation type="submission" date="2021-09" db="EMBL/GenBank/DDBJ databases">
        <title>A high-quality genome of the endoparasitic fungus Hirsutella rhossiliensis with a comparison of Hirsutella genomes reveals transposable elements contributing to genome size variation.</title>
        <authorList>
            <person name="Lin R."/>
            <person name="Jiao Y."/>
            <person name="Sun X."/>
            <person name="Ling J."/>
            <person name="Xie B."/>
            <person name="Cheng X."/>
        </authorList>
    </citation>
    <scope>NUCLEOTIDE SEQUENCE</scope>
    <source>
        <strain evidence="1">HR02</strain>
    </source>
</reference>
<proteinExistence type="predicted"/>
<protein>
    <submittedName>
        <fullName evidence="1">Uncharacterized protein</fullName>
    </submittedName>
</protein>
<dbReference type="OrthoDB" id="4761172at2759"/>
<organism evidence="1 2">
    <name type="scientific">Hirsutella rhossiliensis</name>
    <dbReference type="NCBI Taxonomy" id="111463"/>
    <lineage>
        <taxon>Eukaryota</taxon>
        <taxon>Fungi</taxon>
        <taxon>Dikarya</taxon>
        <taxon>Ascomycota</taxon>
        <taxon>Pezizomycotina</taxon>
        <taxon>Sordariomycetes</taxon>
        <taxon>Hypocreomycetidae</taxon>
        <taxon>Hypocreales</taxon>
        <taxon>Ophiocordycipitaceae</taxon>
        <taxon>Hirsutella</taxon>
    </lineage>
</organism>
<name>A0A9P8MZD9_9HYPO</name>
<evidence type="ECO:0000313" key="2">
    <source>
        <dbReference type="Proteomes" id="UP000824596"/>
    </source>
</evidence>
<gene>
    <name evidence="1" type="ORF">HRG_05614</name>
</gene>
<comment type="caution">
    <text evidence="1">The sequence shown here is derived from an EMBL/GenBank/DDBJ whole genome shotgun (WGS) entry which is preliminary data.</text>
</comment>
<dbReference type="Proteomes" id="UP000824596">
    <property type="component" value="Unassembled WGS sequence"/>
</dbReference>
<dbReference type="GeneID" id="68354743"/>
<keyword evidence="2" id="KW-1185">Reference proteome</keyword>
<accession>A0A9P8MZD9</accession>
<evidence type="ECO:0000313" key="1">
    <source>
        <dbReference type="EMBL" id="KAH0963104.1"/>
    </source>
</evidence>
<dbReference type="AlphaFoldDB" id="A0A9P8MZD9"/>
<sequence length="321" mass="35956">MSSSKSWYSLKSKAIPSRYGLSKNIQTLLQSLEDYQNGSLDATELGRLVRLSPQRRSAIANTITKCANIIKKQPSEIKTCVDIIEMCTEILEIADKRPPIQAFPFMKLPVEIRDKILDLMIKAVFRIDLLVPATNASACRCPSIDRGSAYQTAQMKALPTLLGTSLNHEFCRSFFRKKTFRFRCACELLVHLSRGGTFKDNVRHVNVHWCGLDSATAFKMLAQCPYLESLTVSISKSTYTHMNGQGELMRSFFHLSFRNTRLMDVLGFEELLAIRGLKSVRASHAQPKSNTSFAAELERAGLSSLLSSKLTLPPAEHDDSD</sequence>